<accession>A0A5N6PDM1</accession>
<evidence type="ECO:0000256" key="2">
    <source>
        <dbReference type="ARBA" id="ARBA00023306"/>
    </source>
</evidence>
<gene>
    <name evidence="4" type="ORF">E3N88_11110</name>
</gene>
<organism evidence="4 5">
    <name type="scientific">Mikania micrantha</name>
    <name type="common">bitter vine</name>
    <dbReference type="NCBI Taxonomy" id="192012"/>
    <lineage>
        <taxon>Eukaryota</taxon>
        <taxon>Viridiplantae</taxon>
        <taxon>Streptophyta</taxon>
        <taxon>Embryophyta</taxon>
        <taxon>Tracheophyta</taxon>
        <taxon>Spermatophyta</taxon>
        <taxon>Magnoliopsida</taxon>
        <taxon>eudicotyledons</taxon>
        <taxon>Gunneridae</taxon>
        <taxon>Pentapetalae</taxon>
        <taxon>asterids</taxon>
        <taxon>campanulids</taxon>
        <taxon>Asterales</taxon>
        <taxon>Asteraceae</taxon>
        <taxon>Asteroideae</taxon>
        <taxon>Heliantheae alliance</taxon>
        <taxon>Eupatorieae</taxon>
        <taxon>Mikania</taxon>
    </lineage>
</organism>
<evidence type="ECO:0000313" key="5">
    <source>
        <dbReference type="Proteomes" id="UP000326396"/>
    </source>
</evidence>
<name>A0A5N6PDM1_9ASTR</name>
<dbReference type="InterPro" id="IPR040389">
    <property type="entry name" value="SMR"/>
</dbReference>
<dbReference type="EMBL" id="SZYD01000005">
    <property type="protein sequence ID" value="KAD6119839.1"/>
    <property type="molecule type" value="Genomic_DNA"/>
</dbReference>
<evidence type="ECO:0000313" key="4">
    <source>
        <dbReference type="EMBL" id="KAD6119839.1"/>
    </source>
</evidence>
<dbReference type="PANTHER" id="PTHR33142">
    <property type="entry name" value="CYCLIN-DEPENDENT PROTEIN KINASE INHIBITOR SMR13"/>
    <property type="match status" value="1"/>
</dbReference>
<sequence length="155" mass="17077">MNSDGTCDQRTAKQTRISDVHECDSLKGLYALEFRHQKQEDEVNSSLSIKLPSVREFNNGVEEDDEPTTPTSSDQKIPVPITCPPAPRKPRSVPMSKKRRTPSVRRISVDLMLKFNAIFVPQAVIVVPDILAGDLDAGDGFKKVKKANVTIGSST</sequence>
<feature type="region of interest" description="Disordered" evidence="3">
    <location>
        <begin position="55"/>
        <end position="101"/>
    </location>
</feature>
<keyword evidence="1" id="KW-0649">Protein kinase inhibitor</keyword>
<evidence type="ECO:0000256" key="3">
    <source>
        <dbReference type="SAM" id="MobiDB-lite"/>
    </source>
</evidence>
<evidence type="ECO:0000256" key="1">
    <source>
        <dbReference type="ARBA" id="ARBA00023013"/>
    </source>
</evidence>
<dbReference type="Proteomes" id="UP000326396">
    <property type="component" value="Linkage Group LG13"/>
</dbReference>
<dbReference type="OrthoDB" id="1933617at2759"/>
<proteinExistence type="predicted"/>
<reference evidence="4 5" key="1">
    <citation type="submission" date="2019-05" db="EMBL/GenBank/DDBJ databases">
        <title>Mikania micrantha, genome provides insights into the molecular mechanism of rapid growth.</title>
        <authorList>
            <person name="Liu B."/>
        </authorList>
    </citation>
    <scope>NUCLEOTIDE SEQUENCE [LARGE SCALE GENOMIC DNA]</scope>
    <source>
        <strain evidence="4">NLD-2019</strain>
        <tissue evidence="4">Leaf</tissue>
    </source>
</reference>
<comment type="caution">
    <text evidence="4">The sequence shown here is derived from an EMBL/GenBank/DDBJ whole genome shotgun (WGS) entry which is preliminary data.</text>
</comment>
<dbReference type="GO" id="GO:0004860">
    <property type="term" value="F:protein kinase inhibitor activity"/>
    <property type="evidence" value="ECO:0007669"/>
    <property type="project" value="UniProtKB-KW"/>
</dbReference>
<dbReference type="AlphaFoldDB" id="A0A5N6PDM1"/>
<keyword evidence="2" id="KW-0131">Cell cycle</keyword>
<protein>
    <submittedName>
        <fullName evidence="4">Uncharacterized protein</fullName>
    </submittedName>
</protein>
<dbReference type="GO" id="GO:0032875">
    <property type="term" value="P:regulation of DNA endoreduplication"/>
    <property type="evidence" value="ECO:0007669"/>
    <property type="project" value="InterPro"/>
</dbReference>
<dbReference type="GO" id="GO:0005634">
    <property type="term" value="C:nucleus"/>
    <property type="evidence" value="ECO:0007669"/>
    <property type="project" value="TreeGrafter"/>
</dbReference>
<feature type="compositionally biased region" description="Basic residues" evidence="3">
    <location>
        <begin position="88"/>
        <end position="101"/>
    </location>
</feature>
<keyword evidence="5" id="KW-1185">Reference proteome</keyword>
<dbReference type="PANTHER" id="PTHR33142:SF114">
    <property type="entry name" value="CYCLIN-DEPENDENT PROTEIN KINASE INHIBITOR SMR14"/>
    <property type="match status" value="1"/>
</dbReference>